<dbReference type="AlphaFoldDB" id="A0A0K2UI92"/>
<name>A0A0K2UI92_LEPSM</name>
<proteinExistence type="predicted"/>
<organism evidence="1">
    <name type="scientific">Lepeophtheirus salmonis</name>
    <name type="common">Salmon louse</name>
    <name type="synonym">Caligus salmonis</name>
    <dbReference type="NCBI Taxonomy" id="72036"/>
    <lineage>
        <taxon>Eukaryota</taxon>
        <taxon>Metazoa</taxon>
        <taxon>Ecdysozoa</taxon>
        <taxon>Arthropoda</taxon>
        <taxon>Crustacea</taxon>
        <taxon>Multicrustacea</taxon>
        <taxon>Hexanauplia</taxon>
        <taxon>Copepoda</taxon>
        <taxon>Siphonostomatoida</taxon>
        <taxon>Caligidae</taxon>
        <taxon>Lepeophtheirus</taxon>
    </lineage>
</organism>
<evidence type="ECO:0000313" key="1">
    <source>
        <dbReference type="EMBL" id="CDW37820.1"/>
    </source>
</evidence>
<dbReference type="EMBL" id="HACA01020459">
    <property type="protein sequence ID" value="CDW37820.1"/>
    <property type="molecule type" value="Transcribed_RNA"/>
</dbReference>
<protein>
    <submittedName>
        <fullName evidence="1">Uncharacterized protein</fullName>
    </submittedName>
</protein>
<accession>A0A0K2UI92</accession>
<reference evidence="1" key="1">
    <citation type="submission" date="2014-05" db="EMBL/GenBank/DDBJ databases">
        <authorList>
            <person name="Chronopoulou M."/>
        </authorList>
    </citation>
    <scope>NUCLEOTIDE SEQUENCE</scope>
    <source>
        <tissue evidence="1">Whole organism</tissue>
    </source>
</reference>
<sequence>MFECFIKPFNIMLLIEQPSIFRNPTCSWEILTFWSLASIILCRTLTICGRTDIGL</sequence>